<keyword evidence="2" id="KW-0732">Signal</keyword>
<evidence type="ECO:0000313" key="3">
    <source>
        <dbReference type="EMBL" id="JAA72046.1"/>
    </source>
</evidence>
<name>A0A0K8RLT6_IXORI</name>
<evidence type="ECO:0008006" key="4">
    <source>
        <dbReference type="Google" id="ProtNLM"/>
    </source>
</evidence>
<dbReference type="EMBL" id="GADI01001762">
    <property type="protein sequence ID" value="JAA72046.1"/>
    <property type="molecule type" value="mRNA"/>
</dbReference>
<evidence type="ECO:0000256" key="2">
    <source>
        <dbReference type="SAM" id="SignalP"/>
    </source>
</evidence>
<accession>A0A0K8RLT6</accession>
<proteinExistence type="evidence at transcript level"/>
<sequence>MVLFAFVFLFISMWDSQKRPVDQDPDYESIPLHAQQKRIKLHEQDAKEATVRKIEQIVKSRFSEEISARESELDTDQPEDIPGPGPTGKASGRNNHQILCG</sequence>
<organism evidence="3">
    <name type="scientific">Ixodes ricinus</name>
    <name type="common">Common tick</name>
    <name type="synonym">Acarus ricinus</name>
    <dbReference type="NCBI Taxonomy" id="34613"/>
    <lineage>
        <taxon>Eukaryota</taxon>
        <taxon>Metazoa</taxon>
        <taxon>Ecdysozoa</taxon>
        <taxon>Arthropoda</taxon>
        <taxon>Chelicerata</taxon>
        <taxon>Arachnida</taxon>
        <taxon>Acari</taxon>
        <taxon>Parasitiformes</taxon>
        <taxon>Ixodida</taxon>
        <taxon>Ixodoidea</taxon>
        <taxon>Ixodidae</taxon>
        <taxon>Ixodinae</taxon>
        <taxon>Ixodes</taxon>
    </lineage>
</organism>
<feature type="signal peptide" evidence="2">
    <location>
        <begin position="1"/>
        <end position="18"/>
    </location>
</feature>
<feature type="region of interest" description="Disordered" evidence="1">
    <location>
        <begin position="64"/>
        <end position="101"/>
    </location>
</feature>
<dbReference type="AlphaFoldDB" id="A0A0K8RLT6"/>
<evidence type="ECO:0000256" key="1">
    <source>
        <dbReference type="SAM" id="MobiDB-lite"/>
    </source>
</evidence>
<reference evidence="3" key="1">
    <citation type="submission" date="2012-12" db="EMBL/GenBank/DDBJ databases">
        <title>Identification and characterization of a phenylalanine ammonia-lyase gene family in Isatis indigotica Fort.</title>
        <authorList>
            <person name="Liu Q."/>
            <person name="Chen J."/>
            <person name="Zhou X."/>
            <person name="Di P."/>
            <person name="Xiao Y."/>
            <person name="Xuan H."/>
            <person name="Zhang L."/>
            <person name="Chen W."/>
        </authorList>
    </citation>
    <scope>NUCLEOTIDE SEQUENCE</scope>
    <source>
        <tissue evidence="3">Salivary gland</tissue>
    </source>
</reference>
<feature type="compositionally biased region" description="Polar residues" evidence="1">
    <location>
        <begin position="92"/>
        <end position="101"/>
    </location>
</feature>
<protein>
    <recommendedName>
        <fullName evidence="4">Secreted protein</fullName>
    </recommendedName>
</protein>
<feature type="chain" id="PRO_5005518830" description="Secreted protein" evidence="2">
    <location>
        <begin position="19"/>
        <end position="101"/>
    </location>
</feature>